<dbReference type="InterPro" id="IPR008927">
    <property type="entry name" value="6-PGluconate_DH-like_C_sf"/>
</dbReference>
<evidence type="ECO:0000256" key="3">
    <source>
        <dbReference type="ARBA" id="ARBA00030593"/>
    </source>
</evidence>
<dbReference type="AlphaFoldDB" id="A0A0D3KKR0"/>
<sequence length="122" mass="13629">MIFNKISCSLPLALHETPLIANTIARMKLYEMNSGISDTAEYGCYLYDQQCRPLLTPSWGKKEKRSARSTSRSATVGTDVIGTKYSAGRDNGVDNRLLNAINEEIRSHPVEEPRVCTTTPHR</sequence>
<dbReference type="InterPro" id="IPR013328">
    <property type="entry name" value="6PGD_dom2"/>
</dbReference>
<dbReference type="GO" id="GO:0009099">
    <property type="term" value="P:L-valine biosynthetic process"/>
    <property type="evidence" value="ECO:0007669"/>
    <property type="project" value="UniProtKB-UniRule"/>
</dbReference>
<keyword evidence="4" id="KW-0100">Branched-chain amino acid biosynthesis</keyword>
<organism evidence="6 7">
    <name type="scientific">Emiliania huxleyi (strain CCMP1516)</name>
    <dbReference type="NCBI Taxonomy" id="280463"/>
    <lineage>
        <taxon>Eukaryota</taxon>
        <taxon>Haptista</taxon>
        <taxon>Haptophyta</taxon>
        <taxon>Prymnesiophyceae</taxon>
        <taxon>Isochrysidales</taxon>
        <taxon>Noelaerhabdaceae</taxon>
        <taxon>Emiliania</taxon>
    </lineage>
</organism>
<dbReference type="RefSeq" id="XP_005788774.1">
    <property type="nucleotide sequence ID" value="XM_005788717.1"/>
</dbReference>
<dbReference type="PaxDb" id="2903-EOD36345"/>
<dbReference type="GO" id="GO:0009097">
    <property type="term" value="P:isoleucine biosynthetic process"/>
    <property type="evidence" value="ECO:0007669"/>
    <property type="project" value="UniProtKB-UniRule"/>
</dbReference>
<name>A0A0D3KKR0_EMIH1</name>
<keyword evidence="4" id="KW-0028">Amino-acid biosynthesis</keyword>
<dbReference type="GO" id="GO:0004455">
    <property type="term" value="F:ketol-acid reductoisomerase activity"/>
    <property type="evidence" value="ECO:0007669"/>
    <property type="project" value="UniProtKB-UniRule"/>
</dbReference>
<evidence type="ECO:0000313" key="7">
    <source>
        <dbReference type="Proteomes" id="UP000013827"/>
    </source>
</evidence>
<reference evidence="7" key="1">
    <citation type="journal article" date="2013" name="Nature">
        <title>Pan genome of the phytoplankton Emiliania underpins its global distribution.</title>
        <authorList>
            <person name="Read B.A."/>
            <person name="Kegel J."/>
            <person name="Klute M.J."/>
            <person name="Kuo A."/>
            <person name="Lefebvre S.C."/>
            <person name="Maumus F."/>
            <person name="Mayer C."/>
            <person name="Miller J."/>
            <person name="Monier A."/>
            <person name="Salamov A."/>
            <person name="Young J."/>
            <person name="Aguilar M."/>
            <person name="Claverie J.M."/>
            <person name="Frickenhaus S."/>
            <person name="Gonzalez K."/>
            <person name="Herman E.K."/>
            <person name="Lin Y.C."/>
            <person name="Napier J."/>
            <person name="Ogata H."/>
            <person name="Sarno A.F."/>
            <person name="Shmutz J."/>
            <person name="Schroeder D."/>
            <person name="de Vargas C."/>
            <person name="Verret F."/>
            <person name="von Dassow P."/>
            <person name="Valentin K."/>
            <person name="Van de Peer Y."/>
            <person name="Wheeler G."/>
            <person name="Dacks J.B."/>
            <person name="Delwiche C.F."/>
            <person name="Dyhrman S.T."/>
            <person name="Glockner G."/>
            <person name="John U."/>
            <person name="Richards T."/>
            <person name="Worden A.Z."/>
            <person name="Zhang X."/>
            <person name="Grigoriev I.V."/>
            <person name="Allen A.E."/>
            <person name="Bidle K."/>
            <person name="Borodovsky M."/>
            <person name="Bowler C."/>
            <person name="Brownlee C."/>
            <person name="Cock J.M."/>
            <person name="Elias M."/>
            <person name="Gladyshev V.N."/>
            <person name="Groth M."/>
            <person name="Guda C."/>
            <person name="Hadaegh A."/>
            <person name="Iglesias-Rodriguez M.D."/>
            <person name="Jenkins J."/>
            <person name="Jones B.M."/>
            <person name="Lawson T."/>
            <person name="Leese F."/>
            <person name="Lindquist E."/>
            <person name="Lobanov A."/>
            <person name="Lomsadze A."/>
            <person name="Malik S.B."/>
            <person name="Marsh M.E."/>
            <person name="Mackinder L."/>
            <person name="Mock T."/>
            <person name="Mueller-Roeber B."/>
            <person name="Pagarete A."/>
            <person name="Parker M."/>
            <person name="Probert I."/>
            <person name="Quesneville H."/>
            <person name="Raines C."/>
            <person name="Rensing S.A."/>
            <person name="Riano-Pachon D.M."/>
            <person name="Richier S."/>
            <person name="Rokitta S."/>
            <person name="Shiraiwa Y."/>
            <person name="Soanes D.M."/>
            <person name="van der Giezen M."/>
            <person name="Wahlund T.M."/>
            <person name="Williams B."/>
            <person name="Wilson W."/>
            <person name="Wolfe G."/>
            <person name="Wurch L.L."/>
        </authorList>
    </citation>
    <scope>NUCLEOTIDE SEQUENCE</scope>
</reference>
<evidence type="ECO:0000256" key="2">
    <source>
        <dbReference type="ARBA" id="ARBA00030209"/>
    </source>
</evidence>
<evidence type="ECO:0000313" key="6">
    <source>
        <dbReference type="EnsemblProtists" id="EOD36345"/>
    </source>
</evidence>
<evidence type="ECO:0000259" key="5">
    <source>
        <dbReference type="PROSITE" id="PS51851"/>
    </source>
</evidence>
<evidence type="ECO:0000256" key="1">
    <source>
        <dbReference type="ARBA" id="ARBA00001946"/>
    </source>
</evidence>
<dbReference type="STRING" id="2903.R1FBH6"/>
<dbReference type="GeneID" id="17281617"/>
<dbReference type="HOGENOM" id="CLU_2031077_0_0_1"/>
<comment type="cofactor">
    <cofactor evidence="1">
        <name>Mg(2+)</name>
        <dbReference type="ChEBI" id="CHEBI:18420"/>
    </cofactor>
</comment>
<dbReference type="Proteomes" id="UP000013827">
    <property type="component" value="Unassembled WGS sequence"/>
</dbReference>
<evidence type="ECO:0000256" key="4">
    <source>
        <dbReference type="PROSITE-ProRule" id="PRU01198"/>
    </source>
</evidence>
<comment type="caution">
    <text evidence="4">Lacks conserved residue(s) required for the propagation of feature annotation.</text>
</comment>
<dbReference type="SUPFAM" id="SSF48179">
    <property type="entry name" value="6-phosphogluconate dehydrogenase C-terminal domain-like"/>
    <property type="match status" value="1"/>
</dbReference>
<accession>A0A0D3KKR0</accession>
<keyword evidence="7" id="KW-1185">Reference proteome</keyword>
<dbReference type="EnsemblProtists" id="EOD36345">
    <property type="protein sequence ID" value="EOD36345"/>
    <property type="gene ID" value="EMIHUDRAFT_252372"/>
</dbReference>
<dbReference type="Gene3D" id="1.10.1040.10">
    <property type="entry name" value="N-(1-d-carboxylethyl)-l-norvaline Dehydrogenase, domain 2"/>
    <property type="match status" value="1"/>
</dbReference>
<dbReference type="InterPro" id="IPR000506">
    <property type="entry name" value="KARI_C"/>
</dbReference>
<dbReference type="PROSITE" id="PS51851">
    <property type="entry name" value="KARI_C"/>
    <property type="match status" value="1"/>
</dbReference>
<protein>
    <recommendedName>
        <fullName evidence="3">Acetohydroxy-acid reductoisomerase</fullName>
    </recommendedName>
    <alternativeName>
        <fullName evidence="2">Alpha-keto-beta-hydroxylacyl reductoisomerase</fullName>
    </alternativeName>
</protein>
<keyword evidence="4" id="KW-0560">Oxidoreductase</keyword>
<proteinExistence type="inferred from homology"/>
<feature type="domain" description="KARI C-terminal knotted" evidence="5">
    <location>
        <begin position="1"/>
        <end position="122"/>
    </location>
</feature>
<comment type="similarity">
    <text evidence="4">Belongs to the ketol-acid reductoisomerase family.</text>
</comment>
<dbReference type="KEGG" id="ehx:EMIHUDRAFT_252372"/>
<reference evidence="6" key="2">
    <citation type="submission" date="2024-10" db="UniProtKB">
        <authorList>
            <consortium name="EnsemblProtists"/>
        </authorList>
    </citation>
    <scope>IDENTIFICATION</scope>
</reference>